<evidence type="ECO:0000256" key="5">
    <source>
        <dbReference type="ARBA" id="ARBA00023136"/>
    </source>
</evidence>
<dbReference type="NCBIfam" id="TIGR01145">
    <property type="entry name" value="ATP_synt_delta"/>
    <property type="match status" value="1"/>
</dbReference>
<keyword evidence="6 7" id="KW-0066">ATP synthesis</keyword>
<dbReference type="SUPFAM" id="SSF47928">
    <property type="entry name" value="N-terminal domain of the delta subunit of the F1F0-ATP synthase"/>
    <property type="match status" value="1"/>
</dbReference>
<comment type="similarity">
    <text evidence="7">Belongs to the ATPase delta chain family.</text>
</comment>
<keyword evidence="7" id="KW-0139">CF(1)</keyword>
<gene>
    <name evidence="7 8" type="primary">atpH</name>
    <name evidence="8" type="ORF">GH723_05475</name>
</gene>
<proteinExistence type="inferred from homology"/>
<name>A0A5Q2RL66_9ACTN</name>
<dbReference type="RefSeq" id="WP_153758706.1">
    <property type="nucleotide sequence ID" value="NZ_CP045851.1"/>
</dbReference>
<dbReference type="PANTHER" id="PTHR11910">
    <property type="entry name" value="ATP SYNTHASE DELTA CHAIN"/>
    <property type="match status" value="1"/>
</dbReference>
<evidence type="ECO:0000256" key="3">
    <source>
        <dbReference type="ARBA" id="ARBA00022781"/>
    </source>
</evidence>
<evidence type="ECO:0000256" key="1">
    <source>
        <dbReference type="ARBA" id="ARBA00004370"/>
    </source>
</evidence>
<comment type="function">
    <text evidence="7">This protein is part of the stalk that links CF(0) to CF(1). It either transmits conformational changes from CF(0) to CF(1) or is implicated in proton conduction.</text>
</comment>
<evidence type="ECO:0000256" key="2">
    <source>
        <dbReference type="ARBA" id="ARBA00022448"/>
    </source>
</evidence>
<evidence type="ECO:0000256" key="4">
    <source>
        <dbReference type="ARBA" id="ARBA00023065"/>
    </source>
</evidence>
<evidence type="ECO:0000313" key="9">
    <source>
        <dbReference type="Proteomes" id="UP000334019"/>
    </source>
</evidence>
<evidence type="ECO:0000256" key="7">
    <source>
        <dbReference type="HAMAP-Rule" id="MF_01416"/>
    </source>
</evidence>
<keyword evidence="3 7" id="KW-0375">Hydrogen ion transport</keyword>
<dbReference type="Pfam" id="PF00213">
    <property type="entry name" value="OSCP"/>
    <property type="match status" value="1"/>
</dbReference>
<comment type="function">
    <text evidence="7">F(1)F(0) ATP synthase produces ATP from ADP in the presence of a proton or sodium gradient. F-type ATPases consist of two structural domains, F(1) containing the extramembraneous catalytic core and F(0) containing the membrane proton channel, linked together by a central stalk and a peripheral stalk. During catalysis, ATP synthesis in the catalytic domain of F(1) is coupled via a rotary mechanism of the central stalk subunits to proton translocation.</text>
</comment>
<accession>A0A5Q2RL66</accession>
<dbReference type="PRINTS" id="PR00125">
    <property type="entry name" value="ATPASEDELTA"/>
</dbReference>
<dbReference type="GO" id="GO:0045259">
    <property type="term" value="C:proton-transporting ATP synthase complex"/>
    <property type="evidence" value="ECO:0007669"/>
    <property type="project" value="UniProtKB-KW"/>
</dbReference>
<evidence type="ECO:0000256" key="6">
    <source>
        <dbReference type="ARBA" id="ARBA00023310"/>
    </source>
</evidence>
<organism evidence="8 9">
    <name type="scientific">Actinomarinicola tropica</name>
    <dbReference type="NCBI Taxonomy" id="2789776"/>
    <lineage>
        <taxon>Bacteria</taxon>
        <taxon>Bacillati</taxon>
        <taxon>Actinomycetota</taxon>
        <taxon>Acidimicrobiia</taxon>
        <taxon>Acidimicrobiales</taxon>
        <taxon>Iamiaceae</taxon>
        <taxon>Actinomarinicola</taxon>
    </lineage>
</organism>
<keyword evidence="2 7" id="KW-0813">Transport</keyword>
<dbReference type="InterPro" id="IPR026015">
    <property type="entry name" value="ATP_synth_OSCP/delta_N_sf"/>
</dbReference>
<dbReference type="Gene3D" id="1.10.520.20">
    <property type="entry name" value="N-terminal domain of the delta subunit of the F1F0-ATP synthase"/>
    <property type="match status" value="1"/>
</dbReference>
<dbReference type="EMBL" id="CP045851">
    <property type="protein sequence ID" value="QGG94600.1"/>
    <property type="molecule type" value="Genomic_DNA"/>
</dbReference>
<keyword evidence="9" id="KW-1185">Reference proteome</keyword>
<keyword evidence="4 7" id="KW-0406">Ion transport</keyword>
<dbReference type="HAMAP" id="MF_01416">
    <property type="entry name" value="ATP_synth_delta_bact"/>
    <property type="match status" value="1"/>
</dbReference>
<evidence type="ECO:0000313" key="8">
    <source>
        <dbReference type="EMBL" id="QGG94600.1"/>
    </source>
</evidence>
<dbReference type="GO" id="GO:0005886">
    <property type="term" value="C:plasma membrane"/>
    <property type="evidence" value="ECO:0007669"/>
    <property type="project" value="UniProtKB-SubCell"/>
</dbReference>
<sequence>MVGDHAKAYAEALFAVTRVEDNHDRVEDELFRFARALEGSEELQASLADPSTPAARRQQIVEDLLGSAADRTTVGIVSLLVSTGRSKDIPQIVDAFVERVAQQSGRRVATVRSAVELTPDQQQRLAAALRSSVGSDVTIKVIVDPSVLGGIVTEIGDTVIDGSVRRRLHQLREAF</sequence>
<dbReference type="GO" id="GO:0046933">
    <property type="term" value="F:proton-transporting ATP synthase activity, rotational mechanism"/>
    <property type="evidence" value="ECO:0007669"/>
    <property type="project" value="UniProtKB-UniRule"/>
</dbReference>
<dbReference type="KEGG" id="atq:GH723_05475"/>
<dbReference type="InterPro" id="IPR000711">
    <property type="entry name" value="ATPase_OSCP/dsu"/>
</dbReference>
<protein>
    <recommendedName>
        <fullName evidence="7">ATP synthase subunit delta</fullName>
    </recommendedName>
    <alternativeName>
        <fullName evidence="7">ATP synthase F(1) sector subunit delta</fullName>
    </alternativeName>
    <alternativeName>
        <fullName evidence="7">F-type ATPase subunit delta</fullName>
        <shortName evidence="7">F-ATPase subunit delta</shortName>
    </alternativeName>
</protein>
<dbReference type="AlphaFoldDB" id="A0A5Q2RL66"/>
<keyword evidence="5 7" id="KW-0472">Membrane</keyword>
<dbReference type="Proteomes" id="UP000334019">
    <property type="component" value="Chromosome"/>
</dbReference>
<comment type="subcellular location">
    <subcellularLocation>
        <location evidence="7">Cell membrane</location>
        <topology evidence="7">Peripheral membrane protein</topology>
    </subcellularLocation>
    <subcellularLocation>
        <location evidence="1">Membrane</location>
    </subcellularLocation>
</comment>
<reference evidence="8 9" key="1">
    <citation type="submission" date="2019-11" db="EMBL/GenBank/DDBJ databases">
        <authorList>
            <person name="He Y."/>
        </authorList>
    </citation>
    <scope>NUCLEOTIDE SEQUENCE [LARGE SCALE GENOMIC DNA]</scope>
    <source>
        <strain evidence="8 9">SCSIO 58843</strain>
    </source>
</reference>
<keyword evidence="7" id="KW-1003">Cell membrane</keyword>